<dbReference type="eggNOG" id="ENOG503222U">
    <property type="taxonomic scope" value="Bacteria"/>
</dbReference>
<organism evidence="1 2">
    <name type="scientific">Psychromonas ingrahamii (strain DSM 17664 / CCUG 51855 / 37)</name>
    <dbReference type="NCBI Taxonomy" id="357804"/>
    <lineage>
        <taxon>Bacteria</taxon>
        <taxon>Pseudomonadati</taxon>
        <taxon>Pseudomonadota</taxon>
        <taxon>Gammaproteobacteria</taxon>
        <taxon>Alteromonadales</taxon>
        <taxon>Psychromonadaceae</taxon>
        <taxon>Psychromonas</taxon>
    </lineage>
</organism>
<dbReference type="HOGENOM" id="CLU_2685812_0_0_6"/>
<protein>
    <submittedName>
        <fullName evidence="1">Uncharacterized protein</fullName>
    </submittedName>
</protein>
<proteinExistence type="predicted"/>
<reference evidence="1 2" key="1">
    <citation type="submission" date="2007-01" db="EMBL/GenBank/DDBJ databases">
        <title>Complete sequence of Psychromonas ingrahamii 37.</title>
        <authorList>
            <consortium name="US DOE Joint Genome Institute"/>
            <person name="Copeland A."/>
            <person name="Lucas S."/>
            <person name="Lapidus A."/>
            <person name="Barry K."/>
            <person name="Detter J.C."/>
            <person name="Glavina del Rio T."/>
            <person name="Hammon N."/>
            <person name="Israni S."/>
            <person name="Dalin E."/>
            <person name="Tice H."/>
            <person name="Pitluck S."/>
            <person name="Thompson L.S."/>
            <person name="Brettin T."/>
            <person name="Bruce D."/>
            <person name="Han C."/>
            <person name="Tapia R."/>
            <person name="Schmutz J."/>
            <person name="Larimer F."/>
            <person name="Land M."/>
            <person name="Hauser L."/>
            <person name="Kyrpides N."/>
            <person name="Ivanova N."/>
            <person name="Staley J."/>
            <person name="Richardson P."/>
        </authorList>
    </citation>
    <scope>NUCLEOTIDE SEQUENCE [LARGE SCALE GENOMIC DNA]</scope>
    <source>
        <strain evidence="1 2">37</strain>
    </source>
</reference>
<name>A1SVN4_PSYIN</name>
<keyword evidence="2" id="KW-1185">Reference proteome</keyword>
<dbReference type="Proteomes" id="UP000000639">
    <property type="component" value="Chromosome"/>
</dbReference>
<sequence length="88" mass="9975">MEKFYSLVIYTRVIMDNVEITKSQEILLQITKIVETECAHDANALLAEGFVLMGVSNSVFEDSENRFVYSVGFPKPIVELSHWASANF</sequence>
<dbReference type="AlphaFoldDB" id="A1SVN4"/>
<gene>
    <name evidence="1" type="ordered locus">Ping_1766</name>
</gene>
<dbReference type="EMBL" id="CP000510">
    <property type="protein sequence ID" value="ABM03549.1"/>
    <property type="molecule type" value="Genomic_DNA"/>
</dbReference>
<accession>A1SVN4</accession>
<evidence type="ECO:0000313" key="2">
    <source>
        <dbReference type="Proteomes" id="UP000000639"/>
    </source>
</evidence>
<evidence type="ECO:0000313" key="1">
    <source>
        <dbReference type="EMBL" id="ABM03549.1"/>
    </source>
</evidence>
<dbReference type="KEGG" id="pin:Ping_1766"/>